<protein>
    <submittedName>
        <fullName evidence="1">Uncharacterized protein</fullName>
    </submittedName>
</protein>
<keyword evidence="2" id="KW-1185">Reference proteome</keyword>
<accession>A0ACC7NK30</accession>
<comment type="caution">
    <text evidence="1">The sequence shown here is derived from an EMBL/GenBank/DDBJ whole genome shotgun (WGS) entry which is preliminary data.</text>
</comment>
<proteinExistence type="predicted"/>
<sequence>MPFGTPDKIVERATVDPRRRHLEILFAMAWKPCSFCRGIGIHFAVEFVFFLPWNLCSLWRGIFNQKRIDAAFGELTAQRSTLEESVRVFNEAVAAARAKLQPDVDAYNEKVDAARGMLDDVHRAFEDEFDDRSANWQNGDKGIATKEWIDSINALAEELTEAALDVFPESLEFEDVVGDDPAEDYNELDKEAPGAE</sequence>
<evidence type="ECO:0000313" key="1">
    <source>
        <dbReference type="EMBL" id="MFM0107378.1"/>
    </source>
</evidence>
<dbReference type="Proteomes" id="UP001629235">
    <property type="component" value="Unassembled WGS sequence"/>
</dbReference>
<reference evidence="1 2" key="1">
    <citation type="journal article" date="2024" name="Chem. Sci.">
        <title>Discovery of megapolipeptins by genome mining of a Burkholderiales bacteria collection.</title>
        <authorList>
            <person name="Paulo B.S."/>
            <person name="Recchia M.J.J."/>
            <person name="Lee S."/>
            <person name="Fergusson C.H."/>
            <person name="Romanowski S.B."/>
            <person name="Hernandez A."/>
            <person name="Krull N."/>
            <person name="Liu D.Y."/>
            <person name="Cavanagh H."/>
            <person name="Bos A."/>
            <person name="Gray C.A."/>
            <person name="Murphy B.T."/>
            <person name="Linington R.G."/>
            <person name="Eustaquio A.S."/>
        </authorList>
    </citation>
    <scope>NUCLEOTIDE SEQUENCE [LARGE SCALE GENOMIC DNA]</scope>
    <source>
        <strain evidence="1 2">RL18-126-BIB-B</strain>
    </source>
</reference>
<gene>
    <name evidence="1" type="ORF">PQR01_28855</name>
</gene>
<organism evidence="1 2">
    <name type="scientific">Paraburkholderia rhynchosiae</name>
    <dbReference type="NCBI Taxonomy" id="487049"/>
    <lineage>
        <taxon>Bacteria</taxon>
        <taxon>Pseudomonadati</taxon>
        <taxon>Pseudomonadota</taxon>
        <taxon>Betaproteobacteria</taxon>
        <taxon>Burkholderiales</taxon>
        <taxon>Burkholderiaceae</taxon>
        <taxon>Paraburkholderia</taxon>
    </lineage>
</organism>
<evidence type="ECO:0000313" key="2">
    <source>
        <dbReference type="Proteomes" id="UP001629235"/>
    </source>
</evidence>
<name>A0ACC7NK30_9BURK</name>
<dbReference type="EMBL" id="JAQQDW010000078">
    <property type="protein sequence ID" value="MFM0107378.1"/>
    <property type="molecule type" value="Genomic_DNA"/>
</dbReference>